<feature type="domain" description="UspA" evidence="2">
    <location>
        <begin position="166"/>
        <end position="287"/>
    </location>
</feature>
<dbReference type="AlphaFoldDB" id="A0A346PKX5"/>
<dbReference type="EMBL" id="CP024047">
    <property type="protein sequence ID" value="AXR76494.1"/>
    <property type="molecule type" value="Genomic_DNA"/>
</dbReference>
<organism evidence="4 5">
    <name type="scientific">Natrarchaeobaculum sulfurireducens</name>
    <dbReference type="NCBI Taxonomy" id="2044521"/>
    <lineage>
        <taxon>Archaea</taxon>
        <taxon>Methanobacteriati</taxon>
        <taxon>Methanobacteriota</taxon>
        <taxon>Stenosarchaea group</taxon>
        <taxon>Halobacteria</taxon>
        <taxon>Halobacteriales</taxon>
        <taxon>Natrialbaceae</taxon>
        <taxon>Natrarchaeobaculum</taxon>
    </lineage>
</organism>
<reference evidence="6" key="1">
    <citation type="submission" date="2017-10" db="EMBL/GenBank/DDBJ databases">
        <title>Phenotypic and genomic properties of facultatively anaerobic sulfur-reducing natronoarchaea from hypersaline soda lakes.</title>
        <authorList>
            <person name="Sorokin D.Y."/>
            <person name="Kublanov I.V."/>
            <person name="Roman P."/>
            <person name="Sinninghe Damste J.S."/>
            <person name="Golyshin P.N."/>
            <person name="Rojo D."/>
            <person name="Ciordia S."/>
            <person name="Mena Md.C."/>
            <person name="Ferrer M."/>
            <person name="Messina E."/>
            <person name="Smedile F."/>
            <person name="La Spada G."/>
            <person name="La Cono V."/>
            <person name="Yakimov M.M."/>
        </authorList>
    </citation>
    <scope>NUCLEOTIDE SEQUENCE [LARGE SCALE GENOMIC DNA]</scope>
    <source>
        <strain evidence="6">AArc1</strain>
    </source>
</reference>
<proteinExistence type="inferred from homology"/>
<dbReference type="Gene3D" id="3.40.50.620">
    <property type="entry name" value="HUPs"/>
    <property type="match status" value="2"/>
</dbReference>
<dbReference type="SUPFAM" id="SSF52402">
    <property type="entry name" value="Adenine nucleotide alpha hydrolases-like"/>
    <property type="match status" value="2"/>
</dbReference>
<dbReference type="CDD" id="cd00293">
    <property type="entry name" value="USP-like"/>
    <property type="match status" value="1"/>
</dbReference>
<dbReference type="KEGG" id="nan:AArc1_0142"/>
<evidence type="ECO:0000313" key="6">
    <source>
        <dbReference type="Proteomes" id="UP000258707"/>
    </source>
</evidence>
<protein>
    <submittedName>
        <fullName evidence="4">Cationic amino acid transporter</fullName>
    </submittedName>
    <submittedName>
        <fullName evidence="3">Nucleotide-binding protein, UspA family</fullName>
    </submittedName>
</protein>
<dbReference type="OrthoDB" id="43026at2157"/>
<reference evidence="5" key="2">
    <citation type="submission" date="2018-02" db="EMBL/GenBank/DDBJ databases">
        <title>Phenotypic and genomic properties of facultatively anaerobic sulfur-reducing natronoarchaea from hypersaline soda lakes.</title>
        <authorList>
            <person name="Sorokin D.Y."/>
            <person name="Kublanov I.V."/>
            <person name="Roman P."/>
            <person name="Sinninghe Damste J.S."/>
            <person name="Golyshin P.N."/>
            <person name="Rojo D."/>
            <person name="Ciordia S."/>
            <person name="Mena M.D.C."/>
            <person name="Ferrer M."/>
            <person name="Messina E."/>
            <person name="Smedile F."/>
            <person name="La Spada G."/>
            <person name="La Cono V."/>
            <person name="Yakimov M.M."/>
        </authorList>
    </citation>
    <scope>NUCLEOTIDE SEQUENCE [LARGE SCALE GENOMIC DNA]</scope>
    <source>
        <strain evidence="5">AArc-Mg</strain>
    </source>
</reference>
<dbReference type="InterPro" id="IPR006016">
    <property type="entry name" value="UspA"/>
</dbReference>
<dbReference type="GeneID" id="37640624"/>
<evidence type="ECO:0000313" key="5">
    <source>
        <dbReference type="Proteomes" id="UP000258613"/>
    </source>
</evidence>
<accession>A0A346PAE9</accession>
<evidence type="ECO:0000313" key="4">
    <source>
        <dbReference type="EMBL" id="AXR80170.1"/>
    </source>
</evidence>
<dbReference type="PANTHER" id="PTHR46268">
    <property type="entry name" value="STRESS RESPONSE PROTEIN NHAX"/>
    <property type="match status" value="1"/>
</dbReference>
<evidence type="ECO:0000259" key="2">
    <source>
        <dbReference type="Pfam" id="PF00582"/>
    </source>
</evidence>
<dbReference type="InterPro" id="IPR006015">
    <property type="entry name" value="Universal_stress_UspA"/>
</dbReference>
<gene>
    <name evidence="3" type="ORF">AArc1_0142</name>
    <name evidence="4" type="ORF">AArcMg_0139</name>
</gene>
<evidence type="ECO:0000313" key="3">
    <source>
        <dbReference type="EMBL" id="AXR76494.1"/>
    </source>
</evidence>
<feature type="domain" description="UspA" evidence="2">
    <location>
        <begin position="20"/>
        <end position="154"/>
    </location>
</feature>
<keyword evidence="5" id="KW-1185">Reference proteome</keyword>
<comment type="similarity">
    <text evidence="1">Belongs to the universal stress protein A family.</text>
</comment>
<evidence type="ECO:0000256" key="1">
    <source>
        <dbReference type="ARBA" id="ARBA00008791"/>
    </source>
</evidence>
<dbReference type="KEGG" id="nag:AArcMg_0139"/>
<dbReference type="Proteomes" id="UP000258613">
    <property type="component" value="Chromosome"/>
</dbReference>
<dbReference type="PRINTS" id="PR01438">
    <property type="entry name" value="UNVRSLSTRESS"/>
</dbReference>
<dbReference type="PANTHER" id="PTHR46268:SF6">
    <property type="entry name" value="UNIVERSAL STRESS PROTEIN UP12"/>
    <property type="match status" value="1"/>
</dbReference>
<sequence length="303" mass="32315">MGDVQTVIEDETATDRPYTLVVAVSNPNHVEQLMRTAVDVATDRGGEIRVVSVVHKHASSPFLLFSDDRIKREFADGRASVLEEAVAVAERASVPVQRSLLVGSDVSDALLTAVEDADADALLLGWQERARPSDIVLGTTVDPVLRRAPCDVFVERIGTTTDTVDDVLLPTDGGPHAEAAADLAAAIARANDATVTVASYVPQDATDPDRETALRHVHEASGLLSDVSTKTDVHETDAVADAIVAAAADRDVVVLGATRERRFQNRVVGSVAEAVGQRVPVPVIIARRRTAGSLLERALEWWG</sequence>
<dbReference type="EMBL" id="CP027033">
    <property type="protein sequence ID" value="AXR80170.1"/>
    <property type="molecule type" value="Genomic_DNA"/>
</dbReference>
<dbReference type="InterPro" id="IPR014729">
    <property type="entry name" value="Rossmann-like_a/b/a_fold"/>
</dbReference>
<name>A0A346PKX5_9EURY</name>
<dbReference type="Proteomes" id="UP000258707">
    <property type="component" value="Chromosome"/>
</dbReference>
<dbReference type="RefSeq" id="WP_117362653.1">
    <property type="nucleotide sequence ID" value="NZ_CP024047.1"/>
</dbReference>
<dbReference type="Pfam" id="PF00582">
    <property type="entry name" value="Usp"/>
    <property type="match status" value="2"/>
</dbReference>
<accession>A0A346PKX5</accession>
<reference evidence="4" key="3">
    <citation type="journal article" date="2019" name="Int. J. Syst. Evol. Microbiol.">
        <title>Natronolimnobius sulfurireducens sp. nov. and Halalkaliarchaeum desulfuricum gen. nov., sp. nov., the first sulfur-respiring alkaliphilic haloarchaea from hypersaline alkaline lakes.</title>
        <authorList>
            <person name="Sorokin D.Y."/>
            <person name="Yakimov M."/>
            <person name="Messina E."/>
            <person name="Merkel A.Y."/>
            <person name="Bale N.J."/>
            <person name="Sinninghe Damste J.S."/>
        </authorList>
    </citation>
    <scope>NUCLEOTIDE SEQUENCE</scope>
    <source>
        <strain evidence="4">AArc-Mg</strain>
        <strain evidence="3">AArc1</strain>
    </source>
</reference>